<dbReference type="EMBL" id="CATQJA010002624">
    <property type="protein sequence ID" value="CAJ0573817.1"/>
    <property type="molecule type" value="Genomic_DNA"/>
</dbReference>
<proteinExistence type="predicted"/>
<keyword evidence="3" id="KW-1185">Reference proteome</keyword>
<evidence type="ECO:0000313" key="3">
    <source>
        <dbReference type="Proteomes" id="UP001177023"/>
    </source>
</evidence>
<dbReference type="AlphaFoldDB" id="A0AA36CST7"/>
<feature type="region of interest" description="Disordered" evidence="1">
    <location>
        <begin position="1"/>
        <end position="44"/>
    </location>
</feature>
<accession>A0AA36CST7</accession>
<organism evidence="2 3">
    <name type="scientific">Mesorhabditis spiculigera</name>
    <dbReference type="NCBI Taxonomy" id="96644"/>
    <lineage>
        <taxon>Eukaryota</taxon>
        <taxon>Metazoa</taxon>
        <taxon>Ecdysozoa</taxon>
        <taxon>Nematoda</taxon>
        <taxon>Chromadorea</taxon>
        <taxon>Rhabditida</taxon>
        <taxon>Rhabditina</taxon>
        <taxon>Rhabditomorpha</taxon>
        <taxon>Rhabditoidea</taxon>
        <taxon>Rhabditidae</taxon>
        <taxon>Mesorhabditinae</taxon>
        <taxon>Mesorhabditis</taxon>
    </lineage>
</organism>
<protein>
    <submittedName>
        <fullName evidence="2">Uncharacterized protein</fullName>
    </submittedName>
</protein>
<sequence length="99" mass="11721">MALHPSDPAPRFSAEREPEQSEDDEDDPMSHEKERKRRNAINWRQNMADMRRRHEALTDESKQLEQESARLQQTLEAVNKQIAEREAEVELLEQQLRGQ</sequence>
<evidence type="ECO:0000256" key="1">
    <source>
        <dbReference type="SAM" id="MobiDB-lite"/>
    </source>
</evidence>
<feature type="non-terminal residue" evidence="2">
    <location>
        <position position="1"/>
    </location>
</feature>
<reference evidence="2" key="1">
    <citation type="submission" date="2023-06" db="EMBL/GenBank/DDBJ databases">
        <authorList>
            <person name="Delattre M."/>
        </authorList>
    </citation>
    <scope>NUCLEOTIDE SEQUENCE</scope>
    <source>
        <strain evidence="2">AF72</strain>
    </source>
</reference>
<name>A0AA36CST7_9BILA</name>
<comment type="caution">
    <text evidence="2">The sequence shown here is derived from an EMBL/GenBank/DDBJ whole genome shotgun (WGS) entry which is preliminary data.</text>
</comment>
<gene>
    <name evidence="2" type="ORF">MSPICULIGERA_LOCUS12163</name>
</gene>
<dbReference type="Proteomes" id="UP001177023">
    <property type="component" value="Unassembled WGS sequence"/>
</dbReference>
<evidence type="ECO:0000313" key="2">
    <source>
        <dbReference type="EMBL" id="CAJ0573817.1"/>
    </source>
</evidence>